<keyword evidence="3" id="KW-1185">Reference proteome</keyword>
<evidence type="ECO:0000313" key="2">
    <source>
        <dbReference type="EMBL" id="MCL6219926.1"/>
    </source>
</evidence>
<organism evidence="2 3">
    <name type="scientific">Zunongwangia pacifica</name>
    <dbReference type="NCBI Taxonomy" id="2911062"/>
    <lineage>
        <taxon>Bacteria</taxon>
        <taxon>Pseudomonadati</taxon>
        <taxon>Bacteroidota</taxon>
        <taxon>Flavobacteriia</taxon>
        <taxon>Flavobacteriales</taxon>
        <taxon>Flavobacteriaceae</taxon>
        <taxon>Zunongwangia</taxon>
    </lineage>
</organism>
<name>A0A9X2A0N4_9FLAO</name>
<sequence>MNPTKQARILTANRRNLIKKENVNTYETINSKDSFGSLVHFSSNILKANQQTFLNYSENVLSLIIPTFGGIEVAAGSDNFVHISQFYSEFKPKSSLLRINNPYEDYEINFLRIDFLAGMGYKKITDFNLKPNSLHLLYQNYAINASLKMGKYEGRQKGESRVQFNHNTFIYVISGAFEVNERLLETGETIFFWDINLIEFEALSKNAVFLMIEVSE</sequence>
<reference evidence="2" key="1">
    <citation type="submission" date="2022-01" db="EMBL/GenBank/DDBJ databases">
        <title>Genome sequencing of Zunongwangia sp. M21534 genome.</title>
        <authorList>
            <person name="Chen Y."/>
            <person name="Dong C."/>
            <person name="Shao Z."/>
        </authorList>
    </citation>
    <scope>NUCLEOTIDE SEQUENCE</scope>
    <source>
        <strain evidence="2">MCCC M21534</strain>
    </source>
</reference>
<dbReference type="Proteomes" id="UP001139521">
    <property type="component" value="Unassembled WGS sequence"/>
</dbReference>
<dbReference type="InterPro" id="IPR041602">
    <property type="entry name" value="Quercetinase_C"/>
</dbReference>
<dbReference type="InterPro" id="IPR011051">
    <property type="entry name" value="RmlC_Cupin_sf"/>
</dbReference>
<protein>
    <recommendedName>
        <fullName evidence="1">Quercetin 2,3-dioxygenase C-terminal cupin domain-containing protein</fullName>
    </recommendedName>
</protein>
<dbReference type="Pfam" id="PF17954">
    <property type="entry name" value="Pirin_C_2"/>
    <property type="match status" value="1"/>
</dbReference>
<feature type="domain" description="Quercetin 2,3-dioxygenase C-terminal cupin" evidence="1">
    <location>
        <begin position="145"/>
        <end position="214"/>
    </location>
</feature>
<dbReference type="RefSeq" id="WP_249602637.1">
    <property type="nucleotide sequence ID" value="NZ_JAKHSK010000029.1"/>
</dbReference>
<dbReference type="SUPFAM" id="SSF51182">
    <property type="entry name" value="RmlC-like cupins"/>
    <property type="match status" value="1"/>
</dbReference>
<dbReference type="CDD" id="cd02247">
    <property type="entry name" value="cupin_pirin_C"/>
    <property type="match status" value="1"/>
</dbReference>
<dbReference type="EMBL" id="JAKHSK010000029">
    <property type="protein sequence ID" value="MCL6219926.1"/>
    <property type="molecule type" value="Genomic_DNA"/>
</dbReference>
<gene>
    <name evidence="2" type="ORF">L1967_16660</name>
</gene>
<proteinExistence type="predicted"/>
<accession>A0A9X2A0N4</accession>
<dbReference type="InterPro" id="IPR014710">
    <property type="entry name" value="RmlC-like_jellyroll"/>
</dbReference>
<dbReference type="AlphaFoldDB" id="A0A9X2A0N4"/>
<dbReference type="Gene3D" id="2.60.120.10">
    <property type="entry name" value="Jelly Rolls"/>
    <property type="match status" value="1"/>
</dbReference>
<evidence type="ECO:0000259" key="1">
    <source>
        <dbReference type="Pfam" id="PF17954"/>
    </source>
</evidence>
<comment type="caution">
    <text evidence="2">The sequence shown here is derived from an EMBL/GenBank/DDBJ whole genome shotgun (WGS) entry which is preliminary data.</text>
</comment>
<evidence type="ECO:0000313" key="3">
    <source>
        <dbReference type="Proteomes" id="UP001139521"/>
    </source>
</evidence>